<dbReference type="EMBL" id="KN881832">
    <property type="protein sequence ID" value="KIY48535.1"/>
    <property type="molecule type" value="Genomic_DNA"/>
</dbReference>
<protein>
    <submittedName>
        <fullName evidence="3">Uncharacterized protein</fullName>
    </submittedName>
</protein>
<organism evidence="3 4">
    <name type="scientific">Fistulina hepatica ATCC 64428</name>
    <dbReference type="NCBI Taxonomy" id="1128425"/>
    <lineage>
        <taxon>Eukaryota</taxon>
        <taxon>Fungi</taxon>
        <taxon>Dikarya</taxon>
        <taxon>Basidiomycota</taxon>
        <taxon>Agaricomycotina</taxon>
        <taxon>Agaricomycetes</taxon>
        <taxon>Agaricomycetidae</taxon>
        <taxon>Agaricales</taxon>
        <taxon>Fistulinaceae</taxon>
        <taxon>Fistulina</taxon>
    </lineage>
</organism>
<gene>
    <name evidence="3" type="ORF">FISHEDRAFT_43153</name>
</gene>
<dbReference type="AlphaFoldDB" id="A0A0D7ACZ2"/>
<evidence type="ECO:0000256" key="1">
    <source>
        <dbReference type="SAM" id="MobiDB-lite"/>
    </source>
</evidence>
<evidence type="ECO:0000313" key="4">
    <source>
        <dbReference type="Proteomes" id="UP000054144"/>
    </source>
</evidence>
<reference evidence="3 4" key="1">
    <citation type="journal article" date="2015" name="Fungal Genet. Biol.">
        <title>Evolution of novel wood decay mechanisms in Agaricales revealed by the genome sequences of Fistulina hepatica and Cylindrobasidium torrendii.</title>
        <authorList>
            <person name="Floudas D."/>
            <person name="Held B.W."/>
            <person name="Riley R."/>
            <person name="Nagy L.G."/>
            <person name="Koehler G."/>
            <person name="Ransdell A.S."/>
            <person name="Younus H."/>
            <person name="Chow J."/>
            <person name="Chiniquy J."/>
            <person name="Lipzen A."/>
            <person name="Tritt A."/>
            <person name="Sun H."/>
            <person name="Haridas S."/>
            <person name="LaButti K."/>
            <person name="Ohm R.A."/>
            <person name="Kues U."/>
            <person name="Blanchette R.A."/>
            <person name="Grigoriev I.V."/>
            <person name="Minto R.E."/>
            <person name="Hibbett D.S."/>
        </authorList>
    </citation>
    <scope>NUCLEOTIDE SEQUENCE [LARGE SCALE GENOMIC DNA]</scope>
    <source>
        <strain evidence="3 4">ATCC 64428</strain>
    </source>
</reference>
<accession>A0A0D7ACZ2</accession>
<sequence>MSSLLAGVLLVSAICHGANAFPARAVKRDDPCETIAGLTWTTPADVRACFEYFAVNETIKANIIDNVNKTLAFHTNTNYEIQAPAPFQNVHEDIVKDLARISSQNYSSDFELHVDLANSTRRLGDGHSVYVNMCYDSTYTTYLPIPLVLLVDETGAQDIYIAPEAYEVASSAFPDQLDIWEDALGDNLTLESLSGAKVVLINGEDPWAAVDANAAVAGSFQSVGTRQNGYFASYVVVQSYWKYVLGQFAQLSLPLNDSVTMTVQLTNSTSNDTFTLPYLSEFGTDSVAFTNATTFWENNCVATASTNGADVYDTSSRRRRNDPETNGKRPLISETLDLNSAPTIAMPSSLQPPIYATTWEDVNWYVLDDGITGVISVGSFDGGSEISFWVALDNGVVVMQQRGAKRILIDLSNNSGGYICAAAVKGQLSGDKNTTDPQALLPTRARAAPLAKQIVANIIAGDDPDDELYYNPLMWKFFNDTDFPSDYNWLEENTTSLTINEHSDEFTQELGQECQPYSYLTPPSGAEFAAEDILILSNGRCASACALFATVMAKEEGVKVVSIGGKLNTTQQYAGTVGGESLDYSTIDTEVKACSILSSPLAPPDFLTNSYQGITWRQAMGVVDPSQPEEWQTRPADYNFQMNATISNKPWLIWQAIADTYF</sequence>
<dbReference type="SUPFAM" id="SSF52096">
    <property type="entry name" value="ClpP/crotonase"/>
    <property type="match status" value="1"/>
</dbReference>
<name>A0A0D7ACZ2_9AGAR</name>
<dbReference type="Gene3D" id="3.90.226.10">
    <property type="entry name" value="2-enoyl-CoA Hydratase, Chain A, domain 1"/>
    <property type="match status" value="1"/>
</dbReference>
<evidence type="ECO:0000313" key="3">
    <source>
        <dbReference type="EMBL" id="KIY48535.1"/>
    </source>
</evidence>
<dbReference type="InterPro" id="IPR029045">
    <property type="entry name" value="ClpP/crotonase-like_dom_sf"/>
</dbReference>
<evidence type="ECO:0000256" key="2">
    <source>
        <dbReference type="SAM" id="SignalP"/>
    </source>
</evidence>
<proteinExistence type="predicted"/>
<feature type="region of interest" description="Disordered" evidence="1">
    <location>
        <begin position="311"/>
        <end position="330"/>
    </location>
</feature>
<feature type="chain" id="PRO_5002316115" evidence="2">
    <location>
        <begin position="21"/>
        <end position="662"/>
    </location>
</feature>
<feature type="signal peptide" evidence="2">
    <location>
        <begin position="1"/>
        <end position="20"/>
    </location>
</feature>
<keyword evidence="2" id="KW-0732">Signal</keyword>
<dbReference type="PANTHER" id="PTHR37049:SF5">
    <property type="entry name" value="TAIL SPECIFIC PROTEASE DOMAIN-CONTAINING PROTEIN"/>
    <property type="match status" value="1"/>
</dbReference>
<dbReference type="PANTHER" id="PTHR37049">
    <property type="entry name" value="PEPTIDASE S41 FAMILY PROTEIN"/>
    <property type="match status" value="1"/>
</dbReference>
<dbReference type="OrthoDB" id="27214at2759"/>
<keyword evidence="4" id="KW-1185">Reference proteome</keyword>
<dbReference type="InterPro" id="IPR052766">
    <property type="entry name" value="S41A_metabolite_peptidase"/>
</dbReference>
<dbReference type="Proteomes" id="UP000054144">
    <property type="component" value="Unassembled WGS sequence"/>
</dbReference>